<evidence type="ECO:0000313" key="3">
    <source>
        <dbReference type="Proteomes" id="UP001187315"/>
    </source>
</evidence>
<organism evidence="2 3">
    <name type="scientific">Tachysurus vachellii</name>
    <name type="common">Darkbarbel catfish</name>
    <name type="synonym">Pelteobagrus vachellii</name>
    <dbReference type="NCBI Taxonomy" id="175792"/>
    <lineage>
        <taxon>Eukaryota</taxon>
        <taxon>Metazoa</taxon>
        <taxon>Chordata</taxon>
        <taxon>Craniata</taxon>
        <taxon>Vertebrata</taxon>
        <taxon>Euteleostomi</taxon>
        <taxon>Actinopterygii</taxon>
        <taxon>Neopterygii</taxon>
        <taxon>Teleostei</taxon>
        <taxon>Ostariophysi</taxon>
        <taxon>Siluriformes</taxon>
        <taxon>Bagridae</taxon>
        <taxon>Tachysurus</taxon>
    </lineage>
</organism>
<sequence length="105" mass="11507">MIQLHAHVSLAELSSVFISGVPYRGERVQTSRLTARYSEQLHLPRDAAPPSASPRSKPQQQLSSLFSHCPRSTLHHNMKTPPPVKPPESAGPSRAQNAQPAEPLE</sequence>
<gene>
    <name evidence="2" type="ORF">Q7C36_008355</name>
</gene>
<keyword evidence="3" id="KW-1185">Reference proteome</keyword>
<name>A0AA88SWJ5_TACVA</name>
<evidence type="ECO:0000313" key="2">
    <source>
        <dbReference type="EMBL" id="KAK2853154.1"/>
    </source>
</evidence>
<feature type="compositionally biased region" description="Low complexity" evidence="1">
    <location>
        <begin position="46"/>
        <end position="61"/>
    </location>
</feature>
<protein>
    <submittedName>
        <fullName evidence="2">Uncharacterized protein</fullName>
    </submittedName>
</protein>
<dbReference type="EMBL" id="JAVHJS010000007">
    <property type="protein sequence ID" value="KAK2853154.1"/>
    <property type="molecule type" value="Genomic_DNA"/>
</dbReference>
<proteinExistence type="predicted"/>
<feature type="region of interest" description="Disordered" evidence="1">
    <location>
        <begin position="38"/>
        <end position="105"/>
    </location>
</feature>
<accession>A0AA88SWJ5</accession>
<dbReference type="AlphaFoldDB" id="A0AA88SWJ5"/>
<evidence type="ECO:0000256" key="1">
    <source>
        <dbReference type="SAM" id="MobiDB-lite"/>
    </source>
</evidence>
<dbReference type="Proteomes" id="UP001187315">
    <property type="component" value="Unassembled WGS sequence"/>
</dbReference>
<reference evidence="2" key="1">
    <citation type="submission" date="2023-08" db="EMBL/GenBank/DDBJ databases">
        <title>Pelteobagrus vachellii genome.</title>
        <authorList>
            <person name="Liu H."/>
        </authorList>
    </citation>
    <scope>NUCLEOTIDE SEQUENCE</scope>
    <source>
        <strain evidence="2">PRFRI_2022a</strain>
        <tissue evidence="2">Muscle</tissue>
    </source>
</reference>
<comment type="caution">
    <text evidence="2">The sequence shown here is derived from an EMBL/GenBank/DDBJ whole genome shotgun (WGS) entry which is preliminary data.</text>
</comment>